<dbReference type="GO" id="GO:0009615">
    <property type="term" value="P:response to virus"/>
    <property type="evidence" value="ECO:0007669"/>
    <property type="project" value="UniProtKB-ARBA"/>
</dbReference>
<keyword evidence="3 8" id="KW-0202">Cytokine</keyword>
<dbReference type="GO" id="GO:0006955">
    <property type="term" value="P:immune response"/>
    <property type="evidence" value="ECO:0007669"/>
    <property type="project" value="InterPro"/>
</dbReference>
<keyword evidence="5 9" id="KW-0732">Signal</keyword>
<evidence type="ECO:0000256" key="5">
    <source>
        <dbReference type="ARBA" id="ARBA00022729"/>
    </source>
</evidence>
<evidence type="ECO:0000256" key="4">
    <source>
        <dbReference type="ARBA" id="ARBA00022525"/>
    </source>
</evidence>
<dbReference type="GO" id="GO:0005125">
    <property type="term" value="F:cytokine activity"/>
    <property type="evidence" value="ECO:0007669"/>
    <property type="project" value="UniProtKB-KW"/>
</dbReference>
<feature type="chain" id="PRO_5034495902" description="Interleukin" evidence="9">
    <location>
        <begin position="25"/>
        <end position="153"/>
    </location>
</feature>
<dbReference type="GO" id="GO:0045954">
    <property type="term" value="P:positive regulation of natural killer cell mediated cytotoxicity"/>
    <property type="evidence" value="ECO:0007669"/>
    <property type="project" value="UniProtKB-ARBA"/>
</dbReference>
<evidence type="ECO:0000256" key="2">
    <source>
        <dbReference type="ARBA" id="ARBA00006050"/>
    </source>
</evidence>
<evidence type="ECO:0000313" key="11">
    <source>
        <dbReference type="RefSeq" id="XP_007944648.1"/>
    </source>
</evidence>
<dbReference type="AlphaFoldDB" id="A0A8B7A9J9"/>
<dbReference type="Gene3D" id="1.20.1250.70">
    <property type="entry name" value="Interleukin-15/Interleukin-21"/>
    <property type="match status" value="1"/>
</dbReference>
<dbReference type="Pfam" id="PF02372">
    <property type="entry name" value="IL15"/>
    <property type="match status" value="1"/>
</dbReference>
<evidence type="ECO:0000256" key="1">
    <source>
        <dbReference type="ARBA" id="ARBA00004613"/>
    </source>
</evidence>
<dbReference type="GO" id="GO:0005126">
    <property type="term" value="F:cytokine receptor binding"/>
    <property type="evidence" value="ECO:0007669"/>
    <property type="project" value="InterPro"/>
</dbReference>
<protein>
    <recommendedName>
        <fullName evidence="8">Interleukin</fullName>
    </recommendedName>
</protein>
<dbReference type="GO" id="GO:0005615">
    <property type="term" value="C:extracellular space"/>
    <property type="evidence" value="ECO:0007669"/>
    <property type="project" value="UniProtKB-KW"/>
</dbReference>
<evidence type="ECO:0000256" key="7">
    <source>
        <dbReference type="ARBA" id="ARBA00045924"/>
    </source>
</evidence>
<proteinExistence type="inferred from homology"/>
<dbReference type="OrthoDB" id="9426569at2759"/>
<comment type="function">
    <text evidence="7">Cytokine with immunoregulatory activity. May promote the transition between innate and adaptive immunity. Induces the production of IgG(1) and IgG(3) in B-cells. Implicated in the generation and maintenance of T follicular helper (Tfh) cells and the formation of germinal-centers. Together with IL6, control the early generation of Tfh cells and are critical for an effective antibody response to acute viral infection. May play a role in proliferation and maturation of natural killer (NK) cells in synergy with IL15. May regulate proliferation of mature B- and T-cells in response to activating stimuli. In synergy with IL15 and IL18 stimulates interferon gamma production in T-cells and NK cells. During T-cell mediated immune response may inhibit dendritic cells (DC) activation and maturation.</text>
</comment>
<evidence type="ECO:0000256" key="3">
    <source>
        <dbReference type="ARBA" id="ARBA00022514"/>
    </source>
</evidence>
<dbReference type="Proteomes" id="UP000694850">
    <property type="component" value="Unplaced"/>
</dbReference>
<dbReference type="PANTHER" id="PTHR14356:SF2">
    <property type="entry name" value="INTERLEUKIN-21"/>
    <property type="match status" value="1"/>
</dbReference>
<comment type="subcellular location">
    <subcellularLocation>
        <location evidence="1">Secreted</location>
    </subcellularLocation>
</comment>
<feature type="signal peptide" evidence="9">
    <location>
        <begin position="1"/>
        <end position="24"/>
    </location>
</feature>
<evidence type="ECO:0000313" key="10">
    <source>
        <dbReference type="Proteomes" id="UP000694850"/>
    </source>
</evidence>
<dbReference type="FunFam" id="1.20.1250.70:FF:000002">
    <property type="entry name" value="Interleukin"/>
    <property type="match status" value="1"/>
</dbReference>
<organism evidence="10 11">
    <name type="scientific">Orycteropus afer afer</name>
    <dbReference type="NCBI Taxonomy" id="1230840"/>
    <lineage>
        <taxon>Eukaryota</taxon>
        <taxon>Metazoa</taxon>
        <taxon>Chordata</taxon>
        <taxon>Craniata</taxon>
        <taxon>Vertebrata</taxon>
        <taxon>Euteleostomi</taxon>
        <taxon>Mammalia</taxon>
        <taxon>Eutheria</taxon>
        <taxon>Afrotheria</taxon>
        <taxon>Tubulidentata</taxon>
        <taxon>Orycteropodidae</taxon>
        <taxon>Orycteropus</taxon>
    </lineage>
</organism>
<keyword evidence="6" id="KW-1015">Disulfide bond</keyword>
<dbReference type="InterPro" id="IPR003443">
    <property type="entry name" value="IL-15/IL-21_fam"/>
</dbReference>
<gene>
    <name evidence="11" type="primary">IL21</name>
</gene>
<dbReference type="CTD" id="59067"/>
<dbReference type="GO" id="GO:0048468">
    <property type="term" value="P:cell development"/>
    <property type="evidence" value="ECO:0007669"/>
    <property type="project" value="UniProtKB-ARBA"/>
</dbReference>
<sequence length="153" mass="17749">MRSNSGNMERIVFCLVVIFSGTVAHKSSSQGQDRFMIRMRQLIDIVDQLKNYVNDMDPEFLTAPQDVKRHCEQSAFSCFQKAQLKSVNAGDHEKIINMRIKQLKRKLPPTKAGEKQKSRLACPPCDSYEKKPPKEFLERLKSLLQKMIHQHLF</sequence>
<keyword evidence="10" id="KW-1185">Reference proteome</keyword>
<dbReference type="InterPro" id="IPR009079">
    <property type="entry name" value="4_helix_cytokine-like_core"/>
</dbReference>
<dbReference type="PANTHER" id="PTHR14356">
    <property type="entry name" value="INTERLEUKIN-15-RELATED"/>
    <property type="match status" value="1"/>
</dbReference>
<dbReference type="GeneID" id="103201721"/>
<dbReference type="GO" id="GO:0051251">
    <property type="term" value="P:positive regulation of lymphocyte activation"/>
    <property type="evidence" value="ECO:0007669"/>
    <property type="project" value="UniProtKB-ARBA"/>
</dbReference>
<dbReference type="GO" id="GO:0006952">
    <property type="term" value="P:defense response"/>
    <property type="evidence" value="ECO:0007669"/>
    <property type="project" value="UniProtKB-ARBA"/>
</dbReference>
<keyword evidence="4" id="KW-0964">Secreted</keyword>
<name>A0A8B7A9J9_ORYAF</name>
<evidence type="ECO:0000256" key="9">
    <source>
        <dbReference type="SAM" id="SignalP"/>
    </source>
</evidence>
<evidence type="ECO:0000256" key="8">
    <source>
        <dbReference type="RuleBase" id="RU003453"/>
    </source>
</evidence>
<evidence type="ECO:0000256" key="6">
    <source>
        <dbReference type="ARBA" id="ARBA00023157"/>
    </source>
</evidence>
<reference evidence="11" key="1">
    <citation type="submission" date="2025-08" db="UniProtKB">
        <authorList>
            <consortium name="RefSeq"/>
        </authorList>
    </citation>
    <scope>IDENTIFICATION</scope>
</reference>
<accession>A0A8B7A9J9</accession>
<dbReference type="GO" id="GO:0001819">
    <property type="term" value="P:positive regulation of cytokine production"/>
    <property type="evidence" value="ECO:0007669"/>
    <property type="project" value="UniProtKB-ARBA"/>
</dbReference>
<dbReference type="RefSeq" id="XP_007944648.1">
    <property type="nucleotide sequence ID" value="XM_007946457.2"/>
</dbReference>
<dbReference type="SUPFAM" id="SSF47266">
    <property type="entry name" value="4-helical cytokines"/>
    <property type="match status" value="1"/>
</dbReference>
<comment type="similarity">
    <text evidence="2 8">Belongs to the IL-15/IL-21 family.</text>
</comment>